<reference evidence="1" key="1">
    <citation type="submission" date="2019-08" db="EMBL/GenBank/DDBJ databases">
        <authorList>
            <person name="Kucharzyk K."/>
            <person name="Murdoch R.W."/>
            <person name="Higgins S."/>
            <person name="Loffler F."/>
        </authorList>
    </citation>
    <scope>NUCLEOTIDE SEQUENCE</scope>
</reference>
<gene>
    <name evidence="1" type="ORF">SDC9_164312</name>
</gene>
<organism evidence="1">
    <name type="scientific">bioreactor metagenome</name>
    <dbReference type="NCBI Taxonomy" id="1076179"/>
    <lineage>
        <taxon>unclassified sequences</taxon>
        <taxon>metagenomes</taxon>
        <taxon>ecological metagenomes</taxon>
    </lineage>
</organism>
<sequence length="147" mass="15850">MPLKLRSQLQRFFITQAQPVQRGGAQNTASDAGGAAAQAARQGNIRIDMQPKAPGIQAESLQRMDIGTVDQIVFPRVFLPATGDRKAARHQIKIETGIEIQRQAQAVKARPQVGRGGRHAHAYHEAASFITSSSISPLSITSGWRSG</sequence>
<name>A0A645FYH7_9ZZZZ</name>
<proteinExistence type="predicted"/>
<comment type="caution">
    <text evidence="1">The sequence shown here is derived from an EMBL/GenBank/DDBJ whole genome shotgun (WGS) entry which is preliminary data.</text>
</comment>
<accession>A0A645FYH7</accession>
<protein>
    <submittedName>
        <fullName evidence="1">Uncharacterized protein</fullName>
    </submittedName>
</protein>
<dbReference type="EMBL" id="VSSQ01063982">
    <property type="protein sequence ID" value="MPN16963.1"/>
    <property type="molecule type" value="Genomic_DNA"/>
</dbReference>
<dbReference type="AlphaFoldDB" id="A0A645FYH7"/>
<evidence type="ECO:0000313" key="1">
    <source>
        <dbReference type="EMBL" id="MPN16963.1"/>
    </source>
</evidence>